<gene>
    <name evidence="2" type="ordered locus">CD196_1455</name>
</gene>
<feature type="transmembrane region" description="Helical" evidence="1">
    <location>
        <begin position="108"/>
        <end position="130"/>
    </location>
</feature>
<name>A0A0H3N315_CLODC</name>
<dbReference type="EMBL" id="FN538970">
    <property type="protein sequence ID" value="CBA62795.1"/>
    <property type="molecule type" value="Genomic_DNA"/>
</dbReference>
<feature type="transmembrane region" description="Helical" evidence="1">
    <location>
        <begin position="55"/>
        <end position="75"/>
    </location>
</feature>
<proteinExistence type="predicted"/>
<dbReference type="Proteomes" id="UP000002068">
    <property type="component" value="Chromosome"/>
</dbReference>
<keyword evidence="1" id="KW-0472">Membrane</keyword>
<dbReference type="KEGG" id="cdc:CD196_1455"/>
<reference evidence="2 3" key="1">
    <citation type="journal article" date="2009" name="Genome Biol.">
        <title>Comparative genome and phenotypic analysis of Clostridium difficile 027 strains provides insight into the evolution of a hypervirulent bacterium.</title>
        <authorList>
            <person name="Stabler R.A."/>
            <person name="He M."/>
            <person name="Dawson L."/>
            <person name="Martin M."/>
            <person name="Valiente E."/>
            <person name="Corton C."/>
            <person name="Lawley T.D."/>
            <person name="Sebaihia M."/>
            <person name="Quail M.A."/>
            <person name="Rose G."/>
            <person name="Gerding D.N."/>
            <person name="Gibert M."/>
            <person name="Popoff M.R."/>
            <person name="Parkhill J."/>
            <person name="Dougan G."/>
            <person name="Wren B.W."/>
        </authorList>
    </citation>
    <scope>NUCLEOTIDE SEQUENCE [LARGE SCALE GENOMIC DNA]</scope>
    <source>
        <strain evidence="2 3">CD196</strain>
    </source>
</reference>
<accession>A0A0H3N315</accession>
<dbReference type="HOGENOM" id="CLU_1577025_0_0_9"/>
<evidence type="ECO:0000256" key="1">
    <source>
        <dbReference type="SAM" id="Phobius"/>
    </source>
</evidence>
<dbReference type="RefSeq" id="WP_003429834.1">
    <property type="nucleotide sequence ID" value="NC_013315.1"/>
</dbReference>
<feature type="transmembrane region" description="Helical" evidence="1">
    <location>
        <begin position="136"/>
        <end position="160"/>
    </location>
</feature>
<dbReference type="AlphaFoldDB" id="A0A0H3N315"/>
<protein>
    <submittedName>
        <fullName evidence="2">Uncharacterized protein</fullName>
    </submittedName>
</protein>
<keyword evidence="1" id="KW-0812">Transmembrane</keyword>
<keyword evidence="1" id="KW-1133">Transmembrane helix</keyword>
<organism evidence="2 3">
    <name type="scientific">Clostridioides difficile (strain CD196)</name>
    <name type="common">Peptoclostridium difficile</name>
    <dbReference type="NCBI Taxonomy" id="645462"/>
    <lineage>
        <taxon>Bacteria</taxon>
        <taxon>Bacillati</taxon>
        <taxon>Bacillota</taxon>
        <taxon>Clostridia</taxon>
        <taxon>Peptostreptococcales</taxon>
        <taxon>Peptostreptococcaceae</taxon>
        <taxon>Clostridioides</taxon>
    </lineage>
</organism>
<feature type="transmembrane region" description="Helical" evidence="1">
    <location>
        <begin position="21"/>
        <end position="43"/>
    </location>
</feature>
<sequence length="169" mass="19604">MYKKVLNILLNYYKAINSKEVVELVLTPVLICIISYMFFNSSINKEVVISLNKDVLTLSGLLVAFGVCIITLLFTTYNKSISEAKDIKTERKVNGFNISYFQFIQLKAYYTVIMEILVVVICFINTIMLTRYYSNIIFYVLIFFTVHIILSLTTLIISMFHLSWKDRGD</sequence>
<evidence type="ECO:0000313" key="2">
    <source>
        <dbReference type="EMBL" id="CBA62795.1"/>
    </source>
</evidence>
<evidence type="ECO:0000313" key="3">
    <source>
        <dbReference type="Proteomes" id="UP000002068"/>
    </source>
</evidence>